<dbReference type="InterPro" id="IPR037051">
    <property type="entry name" value="4-carb_acid_sugar_kinase_N_sf"/>
</dbReference>
<evidence type="ECO:0000256" key="4">
    <source>
        <dbReference type="ARBA" id="ARBA00022777"/>
    </source>
</evidence>
<dbReference type="Gene3D" id="3.40.980.20">
    <property type="entry name" value="Four-carbon acid sugar kinase, nucleotide binding domain"/>
    <property type="match status" value="1"/>
</dbReference>
<dbReference type="OrthoDB" id="191465at2"/>
<dbReference type="InterPro" id="IPR031475">
    <property type="entry name" value="NBD_C"/>
</dbReference>
<dbReference type="Pfam" id="PF07005">
    <property type="entry name" value="SBD_N"/>
    <property type="match status" value="1"/>
</dbReference>
<evidence type="ECO:0000313" key="9">
    <source>
        <dbReference type="EMBL" id="RCV49814.1"/>
    </source>
</evidence>
<keyword evidence="2" id="KW-0808">Transferase</keyword>
<keyword evidence="3" id="KW-0547">Nucleotide-binding</keyword>
<reference evidence="9 10" key="1">
    <citation type="submission" date="2018-04" db="EMBL/GenBank/DDBJ databases">
        <title>Novel actinobacteria from marine sediment.</title>
        <authorList>
            <person name="Ng Z.Y."/>
            <person name="Tan G.Y.A."/>
        </authorList>
    </citation>
    <scope>NUCLEOTIDE SEQUENCE [LARGE SCALE GENOMIC DNA]</scope>
    <source>
        <strain evidence="9 10">TPS81</strain>
    </source>
</reference>
<name>A0A368T284_9ACTN</name>
<feature type="domain" description="Four-carbon acid sugar kinase N-terminal" evidence="7">
    <location>
        <begin position="45"/>
        <end position="266"/>
    </location>
</feature>
<dbReference type="Pfam" id="PF17042">
    <property type="entry name" value="NBD_C"/>
    <property type="match status" value="1"/>
</dbReference>
<gene>
    <name evidence="9" type="ORF">DEF24_24860</name>
</gene>
<dbReference type="AlphaFoldDB" id="A0A368T284"/>
<keyword evidence="6" id="KW-0119">Carbohydrate metabolism</keyword>
<evidence type="ECO:0000259" key="7">
    <source>
        <dbReference type="Pfam" id="PF07005"/>
    </source>
</evidence>
<dbReference type="InterPro" id="IPR042213">
    <property type="entry name" value="NBD_C_sf"/>
</dbReference>
<comment type="similarity">
    <text evidence="1">Belongs to the four-carbon acid sugar kinase family.</text>
</comment>
<evidence type="ECO:0000259" key="8">
    <source>
        <dbReference type="Pfam" id="PF17042"/>
    </source>
</evidence>
<dbReference type="InterPro" id="IPR010737">
    <property type="entry name" value="4-carb_acid_sugar_kinase_N"/>
</dbReference>
<organism evidence="9 10">
    <name type="scientific">Marinitenerispora sediminis</name>
    <dbReference type="NCBI Taxonomy" id="1931232"/>
    <lineage>
        <taxon>Bacteria</taxon>
        <taxon>Bacillati</taxon>
        <taxon>Actinomycetota</taxon>
        <taxon>Actinomycetes</taxon>
        <taxon>Streptosporangiales</taxon>
        <taxon>Nocardiopsidaceae</taxon>
        <taxon>Marinitenerispora</taxon>
    </lineage>
</organism>
<evidence type="ECO:0000256" key="3">
    <source>
        <dbReference type="ARBA" id="ARBA00022741"/>
    </source>
</evidence>
<comment type="caution">
    <text evidence="9">The sequence shown here is derived from an EMBL/GenBank/DDBJ whole genome shotgun (WGS) entry which is preliminary data.</text>
</comment>
<sequence length="460" mass="46592">MLVTRITLPLLRETRKVDSVLFVRSVRGVRPTNRSPMPADPTDLLLVADDLTGALDASVPFRARGMAATVHLDSGAYPLPGPPSPGAAVTVVDTDTRHADAVAADAAVRAALRGAAPAATVVKKVDSTLRGQVRAELAALLDERPGPLVLAPAFPRAGRTTVDGVQYVHGRALHRTDAWANEPAAPPADIAGLLAPLPVERVPLGTVRADPRLLRAALLRDPGRPRVLLCDAETEDDLDRIAAAGHGGDGPGAALWAGAAGLAAALARLLPPGAPPAGDAAGGAREPGRALAVIGSASAVAREQADALAAAGFTAVTLDPHELLDADAAALEVLAAKVAGTAAAGDTVVRIDAGRRVGPHLARRLSRGLAGAVREALSGAGLVLVTGGETARAALPAAGVAALEVIAELEPGTVLSEARAGRRAPHGAAPRHIITKAGGFGDAHSLTRAVRLCRYGRTPL</sequence>
<keyword evidence="4" id="KW-0418">Kinase</keyword>
<keyword evidence="10" id="KW-1185">Reference proteome</keyword>
<proteinExistence type="inferred from homology"/>
<evidence type="ECO:0000256" key="2">
    <source>
        <dbReference type="ARBA" id="ARBA00022679"/>
    </source>
</evidence>
<evidence type="ECO:0000256" key="1">
    <source>
        <dbReference type="ARBA" id="ARBA00005715"/>
    </source>
</evidence>
<evidence type="ECO:0000256" key="5">
    <source>
        <dbReference type="ARBA" id="ARBA00022840"/>
    </source>
</evidence>
<dbReference type="GO" id="GO:0005524">
    <property type="term" value="F:ATP binding"/>
    <property type="evidence" value="ECO:0007669"/>
    <property type="project" value="UniProtKB-KW"/>
</dbReference>
<protein>
    <submittedName>
        <fullName evidence="9">4-hydroxythreonine-4-phosphate dehydrogenase</fullName>
    </submittedName>
</protein>
<dbReference type="Proteomes" id="UP000253318">
    <property type="component" value="Unassembled WGS sequence"/>
</dbReference>
<dbReference type="Gene3D" id="3.40.50.10840">
    <property type="entry name" value="Putative sugar-binding, N-terminal domain"/>
    <property type="match status" value="1"/>
</dbReference>
<dbReference type="GO" id="GO:0016301">
    <property type="term" value="F:kinase activity"/>
    <property type="evidence" value="ECO:0007669"/>
    <property type="project" value="UniProtKB-KW"/>
</dbReference>
<feature type="domain" description="Four-carbon acid sugar kinase nucleotide binding" evidence="8">
    <location>
        <begin position="291"/>
        <end position="446"/>
    </location>
</feature>
<evidence type="ECO:0000256" key="6">
    <source>
        <dbReference type="ARBA" id="ARBA00023277"/>
    </source>
</evidence>
<accession>A0A368T284</accession>
<evidence type="ECO:0000313" key="10">
    <source>
        <dbReference type="Proteomes" id="UP000253318"/>
    </source>
</evidence>
<dbReference type="SUPFAM" id="SSF142764">
    <property type="entry name" value="YgbK-like"/>
    <property type="match status" value="1"/>
</dbReference>
<keyword evidence="5" id="KW-0067">ATP-binding</keyword>
<dbReference type="EMBL" id="QEIN01000310">
    <property type="protein sequence ID" value="RCV49814.1"/>
    <property type="molecule type" value="Genomic_DNA"/>
</dbReference>